<feature type="compositionally biased region" description="Basic and acidic residues" evidence="1">
    <location>
        <begin position="202"/>
        <end position="222"/>
    </location>
</feature>
<dbReference type="Pfam" id="PF05901">
    <property type="entry name" value="Excalibur"/>
    <property type="match status" value="1"/>
</dbReference>
<feature type="transmembrane region" description="Helical" evidence="2">
    <location>
        <begin position="30"/>
        <end position="53"/>
    </location>
</feature>
<reference evidence="4 5" key="1">
    <citation type="submission" date="2012-02" db="EMBL/GenBank/DDBJ databases">
        <title>Complete genome sequence of Actinoplanes missouriensis 431 (= NBRC 102363).</title>
        <authorList>
            <person name="Ohnishi Y."/>
            <person name="Ishikawa J."/>
            <person name="Sekine M."/>
            <person name="Hosoyama A."/>
            <person name="Harada T."/>
            <person name="Narita H."/>
            <person name="Hata T."/>
            <person name="Konno Y."/>
            <person name="Tutikane K."/>
            <person name="Fujita N."/>
            <person name="Horinouchi S."/>
            <person name="Hayakawa M."/>
        </authorList>
    </citation>
    <scope>NUCLEOTIDE SEQUENCE [LARGE SCALE GENOMIC DNA]</scope>
    <source>
        <strain evidence="5">ATCC 14538 / DSM 43046 / CBS 188.64 / JCM 3121 / NBRC 102363 / NCIMB 12654 / NRRL B-3342 / UNCC 431</strain>
    </source>
</reference>
<gene>
    <name evidence="4" type="ordered locus">AMIS_33830</name>
</gene>
<dbReference type="PATRIC" id="fig|512565.3.peg.3379"/>
<dbReference type="InterPro" id="IPR008613">
    <property type="entry name" value="Excalibur_Ca-bd_domain"/>
</dbReference>
<dbReference type="KEGG" id="ams:AMIS_33830"/>
<keyword evidence="5" id="KW-1185">Reference proteome</keyword>
<keyword evidence="2" id="KW-1133">Transmembrane helix</keyword>
<keyword evidence="2" id="KW-0472">Membrane</keyword>
<feature type="domain" description="Excalibur calcium-binding" evidence="3">
    <location>
        <begin position="186"/>
        <end position="222"/>
    </location>
</feature>
<dbReference type="RefSeq" id="WP_014443498.1">
    <property type="nucleotide sequence ID" value="NC_017093.1"/>
</dbReference>
<feature type="compositionally biased region" description="Basic residues" evidence="1">
    <location>
        <begin position="140"/>
        <end position="154"/>
    </location>
</feature>
<feature type="compositionally biased region" description="Acidic residues" evidence="1">
    <location>
        <begin position="170"/>
        <end position="182"/>
    </location>
</feature>
<accession>I0H6G6</accession>
<dbReference type="PRINTS" id="PR01217">
    <property type="entry name" value="PRICHEXTENSN"/>
</dbReference>
<dbReference type="STRING" id="512565.AMIS_33830"/>
<feature type="compositionally biased region" description="Polar residues" evidence="1">
    <location>
        <begin position="105"/>
        <end position="121"/>
    </location>
</feature>
<dbReference type="HOGENOM" id="CLU_1243159_0_0_11"/>
<dbReference type="EMBL" id="AP012319">
    <property type="protein sequence ID" value="BAL88603.1"/>
    <property type="molecule type" value="Genomic_DNA"/>
</dbReference>
<evidence type="ECO:0000313" key="4">
    <source>
        <dbReference type="EMBL" id="BAL88603.1"/>
    </source>
</evidence>
<sequence>MTNQQPSWQPGWQQPAAPQPPAKKRSPWKLIGGITAGVLVLCCGGFTALGALVDGPEQKKAAGAVAGTLEPVAGPEASDPETEPVAAGASSSAGPSPSEAVSSPQAGSTTRTPEAQPTATRATKEPTTKPATGNPTTKPTTRKPSTKPTTRKPSTKPATPKPTTKKPDPEPEPTFEEPEPEPETVYYKNCTAVRKAGAAPIRRGDPGYARHLDRDGDGVGCE</sequence>
<dbReference type="Proteomes" id="UP000007882">
    <property type="component" value="Chromosome"/>
</dbReference>
<feature type="compositionally biased region" description="Low complexity" evidence="1">
    <location>
        <begin position="83"/>
        <end position="104"/>
    </location>
</feature>
<dbReference type="SMART" id="SM00894">
    <property type="entry name" value="Excalibur"/>
    <property type="match status" value="1"/>
</dbReference>
<feature type="region of interest" description="Disordered" evidence="1">
    <location>
        <begin position="58"/>
        <end position="222"/>
    </location>
</feature>
<feature type="region of interest" description="Disordered" evidence="1">
    <location>
        <begin position="1"/>
        <end position="27"/>
    </location>
</feature>
<protein>
    <recommendedName>
        <fullName evidence="3">Excalibur calcium-binding domain-containing protein</fullName>
    </recommendedName>
</protein>
<evidence type="ECO:0000259" key="3">
    <source>
        <dbReference type="SMART" id="SM00894"/>
    </source>
</evidence>
<evidence type="ECO:0000256" key="2">
    <source>
        <dbReference type="SAM" id="Phobius"/>
    </source>
</evidence>
<name>I0H6G6_ACTM4</name>
<dbReference type="eggNOG" id="COG3064">
    <property type="taxonomic scope" value="Bacteria"/>
</dbReference>
<keyword evidence="2" id="KW-0812">Transmembrane</keyword>
<evidence type="ECO:0000256" key="1">
    <source>
        <dbReference type="SAM" id="MobiDB-lite"/>
    </source>
</evidence>
<feature type="compositionally biased region" description="Low complexity" evidence="1">
    <location>
        <begin position="1"/>
        <end position="16"/>
    </location>
</feature>
<organism evidence="4 5">
    <name type="scientific">Actinoplanes missouriensis (strain ATCC 14538 / DSM 43046 / CBS 188.64 / JCM 3121 / NBRC 102363 / NCIMB 12654 / NRRL B-3342 / UNCC 431)</name>
    <dbReference type="NCBI Taxonomy" id="512565"/>
    <lineage>
        <taxon>Bacteria</taxon>
        <taxon>Bacillati</taxon>
        <taxon>Actinomycetota</taxon>
        <taxon>Actinomycetes</taxon>
        <taxon>Micromonosporales</taxon>
        <taxon>Micromonosporaceae</taxon>
        <taxon>Actinoplanes</taxon>
    </lineage>
</organism>
<proteinExistence type="predicted"/>
<evidence type="ECO:0000313" key="5">
    <source>
        <dbReference type="Proteomes" id="UP000007882"/>
    </source>
</evidence>
<dbReference type="AlphaFoldDB" id="I0H6G6"/>
<feature type="compositionally biased region" description="Low complexity" evidence="1">
    <location>
        <begin position="128"/>
        <end position="139"/>
    </location>
</feature>